<dbReference type="Proteomes" id="UP001139336">
    <property type="component" value="Unassembled WGS sequence"/>
</dbReference>
<reference evidence="6" key="1">
    <citation type="submission" date="2022-01" db="EMBL/GenBank/DDBJ databases">
        <title>Corynebacterium sp. nov isolated from isolated from the feces of the greater white-fronted geese (Anser albifrons) at Poyang Lake, PR China.</title>
        <authorList>
            <person name="Liu Q."/>
        </authorList>
    </citation>
    <scope>NUCLEOTIDE SEQUENCE</scope>
    <source>
        <strain evidence="6">JCM 32435</strain>
    </source>
</reference>
<keyword evidence="2" id="KW-0805">Transcription regulation</keyword>
<evidence type="ECO:0000256" key="1">
    <source>
        <dbReference type="ARBA" id="ARBA00009437"/>
    </source>
</evidence>
<dbReference type="InterPro" id="IPR036390">
    <property type="entry name" value="WH_DNA-bd_sf"/>
</dbReference>
<evidence type="ECO:0000259" key="5">
    <source>
        <dbReference type="PROSITE" id="PS50931"/>
    </source>
</evidence>
<dbReference type="EMBL" id="JAKGSI010000001">
    <property type="protein sequence ID" value="MCF4005707.1"/>
    <property type="molecule type" value="Genomic_DNA"/>
</dbReference>
<accession>A0A9X1U6H8</accession>
<evidence type="ECO:0000256" key="4">
    <source>
        <dbReference type="ARBA" id="ARBA00023163"/>
    </source>
</evidence>
<evidence type="ECO:0000256" key="3">
    <source>
        <dbReference type="ARBA" id="ARBA00023125"/>
    </source>
</evidence>
<dbReference type="InterPro" id="IPR005119">
    <property type="entry name" value="LysR_subst-bd"/>
</dbReference>
<dbReference type="GO" id="GO:0006351">
    <property type="term" value="P:DNA-templated transcription"/>
    <property type="evidence" value="ECO:0007669"/>
    <property type="project" value="TreeGrafter"/>
</dbReference>
<dbReference type="PROSITE" id="PS50931">
    <property type="entry name" value="HTH_LYSR"/>
    <property type="match status" value="1"/>
</dbReference>
<dbReference type="Gene3D" id="1.10.10.10">
    <property type="entry name" value="Winged helix-like DNA-binding domain superfamily/Winged helix DNA-binding domain"/>
    <property type="match status" value="1"/>
</dbReference>
<dbReference type="SUPFAM" id="SSF46785">
    <property type="entry name" value="Winged helix' DNA-binding domain"/>
    <property type="match status" value="1"/>
</dbReference>
<dbReference type="PANTHER" id="PTHR30537">
    <property type="entry name" value="HTH-TYPE TRANSCRIPTIONAL REGULATOR"/>
    <property type="match status" value="1"/>
</dbReference>
<keyword evidence="3" id="KW-0238">DNA-binding</keyword>
<dbReference type="SUPFAM" id="SSF53850">
    <property type="entry name" value="Periplasmic binding protein-like II"/>
    <property type="match status" value="1"/>
</dbReference>
<keyword evidence="4" id="KW-0804">Transcription</keyword>
<dbReference type="InterPro" id="IPR000847">
    <property type="entry name" value="LysR_HTH_N"/>
</dbReference>
<dbReference type="InterPro" id="IPR036388">
    <property type="entry name" value="WH-like_DNA-bd_sf"/>
</dbReference>
<feature type="domain" description="HTH lysR-type" evidence="5">
    <location>
        <begin position="1"/>
        <end position="40"/>
    </location>
</feature>
<dbReference type="Pfam" id="PF00126">
    <property type="entry name" value="HTH_1"/>
    <property type="match status" value="1"/>
</dbReference>
<protein>
    <submittedName>
        <fullName evidence="6">LysR family transcriptional regulator</fullName>
    </submittedName>
</protein>
<dbReference type="InterPro" id="IPR058163">
    <property type="entry name" value="LysR-type_TF_proteobact-type"/>
</dbReference>
<evidence type="ECO:0000256" key="2">
    <source>
        <dbReference type="ARBA" id="ARBA00023015"/>
    </source>
</evidence>
<dbReference type="GO" id="GO:0043565">
    <property type="term" value="F:sequence-specific DNA binding"/>
    <property type="evidence" value="ECO:0007669"/>
    <property type="project" value="TreeGrafter"/>
</dbReference>
<dbReference type="GO" id="GO:0003700">
    <property type="term" value="F:DNA-binding transcription factor activity"/>
    <property type="evidence" value="ECO:0007669"/>
    <property type="project" value="InterPro"/>
</dbReference>
<keyword evidence="7" id="KW-1185">Reference proteome</keyword>
<comment type="caution">
    <text evidence="6">The sequence shown here is derived from an EMBL/GenBank/DDBJ whole genome shotgun (WGS) entry which is preliminary data.</text>
</comment>
<evidence type="ECO:0000313" key="7">
    <source>
        <dbReference type="Proteomes" id="UP001139336"/>
    </source>
</evidence>
<organism evidence="6 7">
    <name type="scientific">Corynebacterium uropygiale</name>
    <dbReference type="NCBI Taxonomy" id="1775911"/>
    <lineage>
        <taxon>Bacteria</taxon>
        <taxon>Bacillati</taxon>
        <taxon>Actinomycetota</taxon>
        <taxon>Actinomycetes</taxon>
        <taxon>Mycobacteriales</taxon>
        <taxon>Corynebacteriaceae</taxon>
        <taxon>Corynebacterium</taxon>
    </lineage>
</organism>
<dbReference type="Gene3D" id="3.40.190.290">
    <property type="match status" value="1"/>
</dbReference>
<dbReference type="PANTHER" id="PTHR30537:SF3">
    <property type="entry name" value="TRANSCRIPTIONAL REGULATORY PROTEIN"/>
    <property type="match status" value="1"/>
</dbReference>
<name>A0A9X1U6H8_9CORY</name>
<evidence type="ECO:0000313" key="6">
    <source>
        <dbReference type="EMBL" id="MCF4005707.1"/>
    </source>
</evidence>
<sequence length="284" mass="31169">MAAAQYLGVNHTTVSRRIHDLEKALGGPLLVRAKNGWELSALGERTLSLAEQAEEVLHGLGSLRLDDAAPLLRGLVRIAAPDVFSVHVITPAMAALHKDHPELDIELITATQRARQGRSGMDIEVVVGKPQVLNSVTRPVMDYHLRLYASRDYVAEHGEPRSMKELEGHPINFYVESGLQVDDLDSGRQSLPEQKEGPKGIASTSVFGHVSATIHGAGIGLLPDYLAGQHDFVPILPEDYRHPVSYWVVVRKENTRNPRVRACLRAIEQRVAHMGAGTAHPHHP</sequence>
<comment type="similarity">
    <text evidence="1">Belongs to the LysR transcriptional regulatory family.</text>
</comment>
<dbReference type="AlphaFoldDB" id="A0A9X1U6H8"/>
<dbReference type="Pfam" id="PF03466">
    <property type="entry name" value="LysR_substrate"/>
    <property type="match status" value="1"/>
</dbReference>
<gene>
    <name evidence="6" type="ORF">L1O03_00745</name>
</gene>
<proteinExistence type="inferred from homology"/>